<feature type="compositionally biased region" description="Low complexity" evidence="1">
    <location>
        <begin position="131"/>
        <end position="155"/>
    </location>
</feature>
<evidence type="ECO:0000313" key="2">
    <source>
        <dbReference type="EMBL" id="KAF2690909.1"/>
    </source>
</evidence>
<feature type="region of interest" description="Disordered" evidence="1">
    <location>
        <begin position="112"/>
        <end position="174"/>
    </location>
</feature>
<keyword evidence="3" id="KW-1185">Reference proteome</keyword>
<protein>
    <submittedName>
        <fullName evidence="2">Uncharacterized protein</fullName>
    </submittedName>
</protein>
<dbReference type="EMBL" id="MU005570">
    <property type="protein sequence ID" value="KAF2690909.1"/>
    <property type="molecule type" value="Genomic_DNA"/>
</dbReference>
<dbReference type="Proteomes" id="UP000799291">
    <property type="component" value="Unassembled WGS sequence"/>
</dbReference>
<dbReference type="AlphaFoldDB" id="A0A6G1JL76"/>
<feature type="region of interest" description="Disordered" evidence="1">
    <location>
        <begin position="438"/>
        <end position="500"/>
    </location>
</feature>
<name>A0A6G1JL76_9PLEO</name>
<sequence>MADSSGMPLHGAQSTIASSEPDGSSFPPDNEVRKALVKMWLKIVQGEVSKDEAHVMLEHGPDKINCMFNAVDAAGTDTTATVSASLRQLPLDQRRDMVAEIWDEILSEKQRKVSKNFTPSPHKRRHQDMVTPSTSATTSSSSTLPSGASSSLRSTPSPPNKRPRTGAESSTSSPRVNYYCPFCHKTRKNDKQKHIGTHLVESCSSLSPKNHTNIDRLSDLTHNINTPERSDSANNTNTSDRSNSAYLFGCGFCGPTGPTLQYYGEAHLGLEELTQHVASKHKLSQPSKPSWDINNVFNNVLTHKVFSGTYDSRRAQDYPHVTSMSWTSWPETKKLLYKLEELGGRSMDASGNFESLNSEGMEIVDNVLAAATVPIGNAKSNLRTTPHPPHPPLLSTGHFVLGSQPDPFTSGPTSTAIHDYPGVPSQAYTNRQLNPDTTSALAQGTHFDPPNPPDPSIDSFRLNPGELDWFQEPPFHAPPDNTDADAYPNMAFDNAPAHTS</sequence>
<evidence type="ECO:0000313" key="3">
    <source>
        <dbReference type="Proteomes" id="UP000799291"/>
    </source>
</evidence>
<feature type="region of interest" description="Disordered" evidence="1">
    <location>
        <begin position="1"/>
        <end position="30"/>
    </location>
</feature>
<accession>A0A6G1JL76</accession>
<proteinExistence type="predicted"/>
<organism evidence="2 3">
    <name type="scientific">Lentithecium fluviatile CBS 122367</name>
    <dbReference type="NCBI Taxonomy" id="1168545"/>
    <lineage>
        <taxon>Eukaryota</taxon>
        <taxon>Fungi</taxon>
        <taxon>Dikarya</taxon>
        <taxon>Ascomycota</taxon>
        <taxon>Pezizomycotina</taxon>
        <taxon>Dothideomycetes</taxon>
        <taxon>Pleosporomycetidae</taxon>
        <taxon>Pleosporales</taxon>
        <taxon>Massarineae</taxon>
        <taxon>Lentitheciaceae</taxon>
        <taxon>Lentithecium</taxon>
    </lineage>
</organism>
<reference evidence="2" key="1">
    <citation type="journal article" date="2020" name="Stud. Mycol.">
        <title>101 Dothideomycetes genomes: a test case for predicting lifestyles and emergence of pathogens.</title>
        <authorList>
            <person name="Haridas S."/>
            <person name="Albert R."/>
            <person name="Binder M."/>
            <person name="Bloem J."/>
            <person name="Labutti K."/>
            <person name="Salamov A."/>
            <person name="Andreopoulos B."/>
            <person name="Baker S."/>
            <person name="Barry K."/>
            <person name="Bills G."/>
            <person name="Bluhm B."/>
            <person name="Cannon C."/>
            <person name="Castanera R."/>
            <person name="Culley D."/>
            <person name="Daum C."/>
            <person name="Ezra D."/>
            <person name="Gonzalez J."/>
            <person name="Henrissat B."/>
            <person name="Kuo A."/>
            <person name="Liang C."/>
            <person name="Lipzen A."/>
            <person name="Lutzoni F."/>
            <person name="Magnuson J."/>
            <person name="Mondo S."/>
            <person name="Nolan M."/>
            <person name="Ohm R."/>
            <person name="Pangilinan J."/>
            <person name="Park H.-J."/>
            <person name="Ramirez L."/>
            <person name="Alfaro M."/>
            <person name="Sun H."/>
            <person name="Tritt A."/>
            <person name="Yoshinaga Y."/>
            <person name="Zwiers L.-H."/>
            <person name="Turgeon B."/>
            <person name="Goodwin S."/>
            <person name="Spatafora J."/>
            <person name="Crous P."/>
            <person name="Grigoriev I."/>
        </authorList>
    </citation>
    <scope>NUCLEOTIDE SEQUENCE</scope>
    <source>
        <strain evidence="2">CBS 122367</strain>
    </source>
</reference>
<feature type="compositionally biased region" description="Polar residues" evidence="1">
    <location>
        <begin position="12"/>
        <end position="22"/>
    </location>
</feature>
<evidence type="ECO:0000256" key="1">
    <source>
        <dbReference type="SAM" id="MobiDB-lite"/>
    </source>
</evidence>
<gene>
    <name evidence="2" type="ORF">K458DRAFT_412244</name>
</gene>